<proteinExistence type="predicted"/>
<reference evidence="1" key="1">
    <citation type="submission" date="2023-03" db="EMBL/GenBank/DDBJ databases">
        <title>Massive genome expansion in bonnet fungi (Mycena s.s.) driven by repeated elements and novel gene families across ecological guilds.</title>
        <authorList>
            <consortium name="Lawrence Berkeley National Laboratory"/>
            <person name="Harder C.B."/>
            <person name="Miyauchi S."/>
            <person name="Viragh M."/>
            <person name="Kuo A."/>
            <person name="Thoen E."/>
            <person name="Andreopoulos B."/>
            <person name="Lu D."/>
            <person name="Skrede I."/>
            <person name="Drula E."/>
            <person name="Henrissat B."/>
            <person name="Morin E."/>
            <person name="Kohler A."/>
            <person name="Barry K."/>
            <person name="LaButti K."/>
            <person name="Morin E."/>
            <person name="Salamov A."/>
            <person name="Lipzen A."/>
            <person name="Mereny Z."/>
            <person name="Hegedus B."/>
            <person name="Baldrian P."/>
            <person name="Stursova M."/>
            <person name="Weitz H."/>
            <person name="Taylor A."/>
            <person name="Grigoriev I.V."/>
            <person name="Nagy L.G."/>
            <person name="Martin F."/>
            <person name="Kauserud H."/>
        </authorList>
    </citation>
    <scope>NUCLEOTIDE SEQUENCE</scope>
    <source>
        <strain evidence="1">CBHHK002</strain>
    </source>
</reference>
<evidence type="ECO:0000313" key="2">
    <source>
        <dbReference type="Proteomes" id="UP001218218"/>
    </source>
</evidence>
<evidence type="ECO:0000313" key="1">
    <source>
        <dbReference type="EMBL" id="KAJ7356522.1"/>
    </source>
</evidence>
<accession>A0AAD7EXC8</accession>
<gene>
    <name evidence="1" type="ORF">DFH08DRAFT_802559</name>
</gene>
<dbReference type="AlphaFoldDB" id="A0AAD7EXC8"/>
<organism evidence="1 2">
    <name type="scientific">Mycena albidolilacea</name>
    <dbReference type="NCBI Taxonomy" id="1033008"/>
    <lineage>
        <taxon>Eukaryota</taxon>
        <taxon>Fungi</taxon>
        <taxon>Dikarya</taxon>
        <taxon>Basidiomycota</taxon>
        <taxon>Agaricomycotina</taxon>
        <taxon>Agaricomycetes</taxon>
        <taxon>Agaricomycetidae</taxon>
        <taxon>Agaricales</taxon>
        <taxon>Marasmiineae</taxon>
        <taxon>Mycenaceae</taxon>
        <taxon>Mycena</taxon>
    </lineage>
</organism>
<dbReference type="Proteomes" id="UP001218218">
    <property type="component" value="Unassembled WGS sequence"/>
</dbReference>
<comment type="caution">
    <text evidence="1">The sequence shown here is derived from an EMBL/GenBank/DDBJ whole genome shotgun (WGS) entry which is preliminary data.</text>
</comment>
<sequence>MTFFGVAPQNLAAPIQYVPYSASASRLASLQLQTLMPTFKSTSYVPLGETLWVNVDFGDSQPSELAYTNLAEQHQFGMLLNSVLALEPLLELFVWPEESLLQAEKSEVLNRQA</sequence>
<dbReference type="EMBL" id="JARIHO010000008">
    <property type="protein sequence ID" value="KAJ7356522.1"/>
    <property type="molecule type" value="Genomic_DNA"/>
</dbReference>
<keyword evidence="2" id="KW-1185">Reference proteome</keyword>
<name>A0AAD7EXC8_9AGAR</name>
<protein>
    <submittedName>
        <fullName evidence="1">Uncharacterized protein</fullName>
    </submittedName>
</protein>